<feature type="active site" evidence="8">
    <location>
        <position position="417"/>
    </location>
</feature>
<organism evidence="11 12">
    <name type="scientific">Biomphalaria glabrata</name>
    <name type="common">Bloodfluke planorb</name>
    <name type="synonym">Freshwater snail</name>
    <dbReference type="NCBI Taxonomy" id="6526"/>
    <lineage>
        <taxon>Eukaryota</taxon>
        <taxon>Metazoa</taxon>
        <taxon>Spiralia</taxon>
        <taxon>Lophotrochozoa</taxon>
        <taxon>Mollusca</taxon>
        <taxon>Gastropoda</taxon>
        <taxon>Heterobranchia</taxon>
        <taxon>Euthyneura</taxon>
        <taxon>Panpulmonata</taxon>
        <taxon>Hygrophila</taxon>
        <taxon>Lymnaeoidea</taxon>
        <taxon>Planorbidae</taxon>
        <taxon>Biomphalaria</taxon>
    </lineage>
</organism>
<evidence type="ECO:0000313" key="12">
    <source>
        <dbReference type="Proteomes" id="UP000076420"/>
    </source>
</evidence>
<evidence type="ECO:0000256" key="7">
    <source>
        <dbReference type="ARBA" id="ARBA00023326"/>
    </source>
</evidence>
<evidence type="ECO:0000259" key="10">
    <source>
        <dbReference type="Pfam" id="PF00759"/>
    </source>
</evidence>
<dbReference type="VEuPathDB" id="VectorBase:BGLAX_043035"/>
<dbReference type="EnsemblMetazoa" id="BGLB018849-RA">
    <property type="protein sequence ID" value="BGLB018849-PA"/>
    <property type="gene ID" value="BGLB018849"/>
</dbReference>
<name>A0A2C9KFJ4_BIOGL</name>
<evidence type="ECO:0000256" key="1">
    <source>
        <dbReference type="ARBA" id="ARBA00000966"/>
    </source>
</evidence>
<dbReference type="Gene3D" id="1.50.10.10">
    <property type="match status" value="1"/>
</dbReference>
<dbReference type="VEuPathDB" id="VectorBase:BGLB018849"/>
<dbReference type="InterPro" id="IPR008928">
    <property type="entry name" value="6-hairpin_glycosidase_sf"/>
</dbReference>
<evidence type="ECO:0000313" key="11">
    <source>
        <dbReference type="EnsemblMetazoa" id="BGLB018849-PA"/>
    </source>
</evidence>
<dbReference type="EC" id="3.2.1.4" evidence="9"/>
<dbReference type="RefSeq" id="XP_013066278.2">
    <property type="nucleotide sequence ID" value="XM_013210824.2"/>
</dbReference>
<dbReference type="PROSITE" id="PS00698">
    <property type="entry name" value="GH9_3"/>
    <property type="match status" value="1"/>
</dbReference>
<dbReference type="Pfam" id="PF00759">
    <property type="entry name" value="Glyco_hydro_9"/>
    <property type="match status" value="1"/>
</dbReference>
<dbReference type="GO" id="GO:0008810">
    <property type="term" value="F:cellulase activity"/>
    <property type="evidence" value="ECO:0007669"/>
    <property type="project" value="UniProtKB-EC"/>
</dbReference>
<dbReference type="Proteomes" id="UP000076420">
    <property type="component" value="Unassembled WGS sequence"/>
</dbReference>
<feature type="chain" id="PRO_5011818124" description="Endoglucanase" evidence="9">
    <location>
        <begin position="22"/>
        <end position="462"/>
    </location>
</feature>
<dbReference type="GO" id="GO:0030245">
    <property type="term" value="P:cellulose catabolic process"/>
    <property type="evidence" value="ECO:0007669"/>
    <property type="project" value="UniProtKB-KW"/>
</dbReference>
<keyword evidence="5 8" id="KW-0119">Carbohydrate metabolism</keyword>
<evidence type="ECO:0000256" key="6">
    <source>
        <dbReference type="ARBA" id="ARBA00023295"/>
    </source>
</evidence>
<keyword evidence="6 8" id="KW-0326">Glycosidase</keyword>
<evidence type="ECO:0000256" key="2">
    <source>
        <dbReference type="ARBA" id="ARBA00007072"/>
    </source>
</evidence>
<keyword evidence="9" id="KW-0732">Signal</keyword>
<dbReference type="STRING" id="6526.A0A2C9KFJ4"/>
<dbReference type="PANTHER" id="PTHR22298">
    <property type="entry name" value="ENDO-1,4-BETA-GLUCANASE"/>
    <property type="match status" value="1"/>
</dbReference>
<reference evidence="11" key="1">
    <citation type="submission" date="2020-05" db="UniProtKB">
        <authorList>
            <consortium name="EnsemblMetazoa"/>
        </authorList>
    </citation>
    <scope>IDENTIFICATION</scope>
    <source>
        <strain evidence="11">BB02</strain>
    </source>
</reference>
<dbReference type="KEGG" id="bgt:106054794"/>
<feature type="active site" evidence="8">
    <location>
        <position position="426"/>
    </location>
</feature>
<dbReference type="AlphaFoldDB" id="A0A2C9KFJ4"/>
<keyword evidence="4 9" id="KW-0136">Cellulose degradation</keyword>
<proteinExistence type="inferred from homology"/>
<comment type="similarity">
    <text evidence="2 8 9">Belongs to the glycosyl hydrolase 9 (cellulase E) family.</text>
</comment>
<keyword evidence="3 8" id="KW-0378">Hydrolase</keyword>
<evidence type="ECO:0000256" key="8">
    <source>
        <dbReference type="PROSITE-ProRule" id="PRU10060"/>
    </source>
</evidence>
<evidence type="ECO:0000256" key="4">
    <source>
        <dbReference type="ARBA" id="ARBA00023001"/>
    </source>
</evidence>
<dbReference type="InterPro" id="IPR001701">
    <property type="entry name" value="Glyco_hydro_9"/>
</dbReference>
<gene>
    <name evidence="11" type="primary">106054794</name>
</gene>
<keyword evidence="7 8" id="KW-0624">Polysaccharide degradation</keyword>
<protein>
    <recommendedName>
        <fullName evidence="9">Endoglucanase</fullName>
        <ecNumber evidence="9">3.2.1.4</ecNumber>
    </recommendedName>
</protein>
<evidence type="ECO:0000256" key="3">
    <source>
        <dbReference type="ARBA" id="ARBA00022801"/>
    </source>
</evidence>
<dbReference type="InterPro" id="IPR012341">
    <property type="entry name" value="6hp_glycosidase-like_sf"/>
</dbReference>
<dbReference type="SUPFAM" id="SSF48208">
    <property type="entry name" value="Six-hairpin glycosidases"/>
    <property type="match status" value="1"/>
</dbReference>
<dbReference type="OrthoDB" id="10257085at2759"/>
<evidence type="ECO:0000256" key="5">
    <source>
        <dbReference type="ARBA" id="ARBA00023277"/>
    </source>
</evidence>
<comment type="catalytic activity">
    <reaction evidence="1 9">
        <text>Endohydrolysis of (1-&gt;4)-beta-D-glucosidic linkages in cellulose, lichenin and cereal beta-D-glucans.</text>
        <dbReference type="EC" id="3.2.1.4"/>
    </reaction>
</comment>
<dbReference type="InterPro" id="IPR033126">
    <property type="entry name" value="Glyco_hydro_9_Asp/Glu_AS"/>
</dbReference>
<accession>A0A2C9KFJ4</accession>
<feature type="signal peptide" evidence="9">
    <location>
        <begin position="1"/>
        <end position="21"/>
    </location>
</feature>
<sequence length="462" mass="50816">MEGVWLVSCILTLSCIVTVDSVKQYGLALEKSILFYNAQRSGKLPANNPIPWRGDSALNDCVVGGWYDAGDHIKFGLPASFATTALLWSLVRFKDGYQRAGQLDQMYNMIKWPLDYFLSAWHPSRNELTVQVADGTDHNFWGRAEDMTIARPCQVINTSIRGSDVAAGTAAALAAGSIVFKEKGDTVYSNQLLSAAQSLYTYAKTYRGIFTGAAEFYNPSSDKDELCEAGMWLYKATNTAQYLTDARTFAERYAAWAYSWEDKQLACHQLLYEATRENQYRNLVVTYFNSWLPGGSVRYTPCGLAWRHLWGANGYAASSALVALVAAESGIDSTRYRKWAAEQVNYILGDNHHSGGCYSYMVGYGSKYPQQPHHAGASCPDRPASCGWAQYSSPSPNPQVLHGALVGGPDIDDDYVDLRSDYVQNEVSISYNSGLHGALAGLLHLQASSMLPATSNLCPCNQ</sequence>
<evidence type="ECO:0000256" key="9">
    <source>
        <dbReference type="RuleBase" id="RU361166"/>
    </source>
</evidence>
<feature type="domain" description="Glycoside hydrolase family 9" evidence="10">
    <location>
        <begin position="25"/>
        <end position="439"/>
    </location>
</feature>